<dbReference type="OrthoDB" id="10551043at2759"/>
<evidence type="ECO:0000256" key="1">
    <source>
        <dbReference type="SAM" id="MobiDB-lite"/>
    </source>
</evidence>
<accession>D8PYU9</accession>
<keyword evidence="2" id="KW-0472">Membrane</keyword>
<feature type="compositionally biased region" description="Polar residues" evidence="1">
    <location>
        <begin position="134"/>
        <end position="150"/>
    </location>
</feature>
<gene>
    <name evidence="3" type="ORF">SCHCODRAFT_106513</name>
</gene>
<feature type="compositionally biased region" description="Basic and acidic residues" evidence="1">
    <location>
        <begin position="407"/>
        <end position="433"/>
    </location>
</feature>
<proteinExistence type="predicted"/>
<feature type="non-terminal residue" evidence="3">
    <location>
        <position position="983"/>
    </location>
</feature>
<dbReference type="GeneID" id="9585271"/>
<feature type="compositionally biased region" description="Pro residues" evidence="1">
    <location>
        <begin position="484"/>
        <end position="493"/>
    </location>
</feature>
<evidence type="ECO:0000313" key="4">
    <source>
        <dbReference type="Proteomes" id="UP000007431"/>
    </source>
</evidence>
<protein>
    <submittedName>
        <fullName evidence="3">Uncharacterized protein</fullName>
    </submittedName>
</protein>
<dbReference type="OMA" id="CVWARES"/>
<name>D8PYU9_SCHCM</name>
<feature type="compositionally biased region" description="Low complexity" evidence="1">
    <location>
        <begin position="466"/>
        <end position="483"/>
    </location>
</feature>
<feature type="compositionally biased region" description="Low complexity" evidence="1">
    <location>
        <begin position="158"/>
        <end position="170"/>
    </location>
</feature>
<dbReference type="Proteomes" id="UP000007431">
    <property type="component" value="Unassembled WGS sequence"/>
</dbReference>
<keyword evidence="4" id="KW-1185">Reference proteome</keyword>
<dbReference type="AlphaFoldDB" id="D8PYU9"/>
<feature type="compositionally biased region" description="Basic and acidic residues" evidence="1">
    <location>
        <begin position="325"/>
        <end position="336"/>
    </location>
</feature>
<feature type="compositionally biased region" description="Basic and acidic residues" evidence="1">
    <location>
        <begin position="70"/>
        <end position="93"/>
    </location>
</feature>
<dbReference type="EMBL" id="GL377304">
    <property type="protein sequence ID" value="EFI98757.1"/>
    <property type="molecule type" value="Genomic_DNA"/>
</dbReference>
<organism evidence="4">
    <name type="scientific">Schizophyllum commune (strain H4-8 / FGSC 9210)</name>
    <name type="common">Split gill fungus</name>
    <dbReference type="NCBI Taxonomy" id="578458"/>
    <lineage>
        <taxon>Eukaryota</taxon>
        <taxon>Fungi</taxon>
        <taxon>Dikarya</taxon>
        <taxon>Basidiomycota</taxon>
        <taxon>Agaricomycotina</taxon>
        <taxon>Agaricomycetes</taxon>
        <taxon>Agaricomycetidae</taxon>
        <taxon>Agaricales</taxon>
        <taxon>Schizophyllaceae</taxon>
        <taxon>Schizophyllum</taxon>
    </lineage>
</organism>
<feature type="compositionally biased region" description="Basic and acidic residues" evidence="1">
    <location>
        <begin position="101"/>
        <end position="132"/>
    </location>
</feature>
<feature type="transmembrane region" description="Helical" evidence="2">
    <location>
        <begin position="6"/>
        <end position="25"/>
    </location>
</feature>
<reference evidence="3 4" key="1">
    <citation type="journal article" date="2010" name="Nat. Biotechnol.">
        <title>Genome sequence of the model mushroom Schizophyllum commune.</title>
        <authorList>
            <person name="Ohm R.A."/>
            <person name="de Jong J.F."/>
            <person name="Lugones L.G."/>
            <person name="Aerts A."/>
            <person name="Kothe E."/>
            <person name="Stajich J.E."/>
            <person name="de Vries R.P."/>
            <person name="Record E."/>
            <person name="Levasseur A."/>
            <person name="Baker S.E."/>
            <person name="Bartholomew K.A."/>
            <person name="Coutinho P.M."/>
            <person name="Erdmann S."/>
            <person name="Fowler T.J."/>
            <person name="Gathman A.C."/>
            <person name="Lombard V."/>
            <person name="Henrissat B."/>
            <person name="Knabe N."/>
            <person name="Kuees U."/>
            <person name="Lilly W.W."/>
            <person name="Lindquist E."/>
            <person name="Lucas S."/>
            <person name="Magnuson J.K."/>
            <person name="Piumi F."/>
            <person name="Raudaskoski M."/>
            <person name="Salamov A."/>
            <person name="Schmutz J."/>
            <person name="Schwarze F.W.M.R."/>
            <person name="vanKuyk P.A."/>
            <person name="Horton J.S."/>
            <person name="Grigoriev I.V."/>
            <person name="Woesten H.A.B."/>
        </authorList>
    </citation>
    <scope>NUCLEOTIDE SEQUENCE [LARGE SCALE GENOMIC DNA]</scope>
    <source>
        <strain evidence="4">H4-8 / FGSC 9210</strain>
    </source>
</reference>
<feature type="region of interest" description="Disordered" evidence="1">
    <location>
        <begin position="466"/>
        <end position="502"/>
    </location>
</feature>
<evidence type="ECO:0000313" key="3">
    <source>
        <dbReference type="EMBL" id="EFI98757.1"/>
    </source>
</evidence>
<dbReference type="VEuPathDB" id="FungiDB:SCHCODRAFT_02568307"/>
<feature type="region of interest" description="Disordered" evidence="1">
    <location>
        <begin position="395"/>
        <end position="447"/>
    </location>
</feature>
<keyword evidence="2" id="KW-1133">Transmembrane helix</keyword>
<feature type="compositionally biased region" description="Low complexity" evidence="1">
    <location>
        <begin position="552"/>
        <end position="566"/>
    </location>
</feature>
<dbReference type="KEGG" id="scm:SCHCO_02568307"/>
<keyword evidence="2" id="KW-0812">Transmembrane</keyword>
<dbReference type="HOGENOM" id="CLU_303069_0_0_1"/>
<sequence>MPSSTITIQQLAFTGFAVFATASFCTSATIEGFFFTFFMASLLFPGVYFIAKSEREHAASSTSPSPVNYDTEHDPSTDGVAHEVPREEHRDNFVENGPRQQDQEQRRHDRASNQHVRFVEHFDDFDRRERHNPSTRCGTRSTTESRYSQESPERPEQQDLPDPQQQDYPDLQQQHDGRTVEALERALAARVEEIAARDREIAARDMDIARLQIQLAAERGRNAPVIPTLPPAQNGAYGRPQRAAHAVNEPPIRLVSALELGGATATGQQNISEAQMSTGAAHEEQLHQAPQTARENGAPPSSWGRFSNSSILPRYGANDPSVPALEDRTQRRETHFQNHNSALASAPSSIAERVEALRRQVPQREGRPGWFDTSAPAQTESVGRQNLNVGMEEQLAAPGNRQQKQARPREAARQAAERRFREALENIRPREGPHGQQARGLPRLPQDRCFPRDAWPVVGPSLLTNATTLPAPSPTSAAPSVAAPYPPRPPRAPQPNVNPVRPERPMVINQFRDSRVQIPALQPVDATSVFFNDSPVPPPYLSRLSLPPADVAPRAPASMPSPAGRGLAPDAVRGSSSCDAYVAGPGPRFGPIYARRPPPGFVPTSFVPFSGGMSGTSNDVADGNTEHHGGGMQSRTGASIATPSAINIVPDPSPIPSVDGISQPTPACCDHNTPSGFVPSELAAVTMNQPEQSVARCARSVGEGSIGRANTAIGANALQGPSDHRSGGEFSPFWLTVHWAQNRTISVRFDSSIVGPKGPSTFYIHDGAALDGAASTVFNLLGGAWDPYPGEDDKRPALFVRANIQSLAPVDAFLRILVARSVFSLRLWKKIRIQMPEIPMERSRQVQFDTPTNLNTLAFPSTTIIYSGAPENVLYPWSSIIGLSRYQVRNLDIRCAITQEECMAIAGSSAEYMNGRVVRWVPLHLRLVRIIPGRHPAGRRATFFSRLQSLHVLQSDPVLTAFRDQLLEEGRRCVRNHVECLVV</sequence>
<feature type="region of interest" description="Disordered" evidence="1">
    <location>
        <begin position="57"/>
        <end position="170"/>
    </location>
</feature>
<feature type="compositionally biased region" description="Polar residues" evidence="1">
    <location>
        <begin position="337"/>
        <end position="348"/>
    </location>
</feature>
<feature type="compositionally biased region" description="Polar residues" evidence="1">
    <location>
        <begin position="59"/>
        <end position="68"/>
    </location>
</feature>
<evidence type="ECO:0000256" key="2">
    <source>
        <dbReference type="SAM" id="Phobius"/>
    </source>
</evidence>
<dbReference type="InParanoid" id="D8PYU9"/>
<feature type="region of interest" description="Disordered" evidence="1">
    <location>
        <begin position="277"/>
        <end position="349"/>
    </location>
</feature>
<feature type="region of interest" description="Disordered" evidence="1">
    <location>
        <begin position="552"/>
        <end position="571"/>
    </location>
</feature>